<reference evidence="1 2" key="1">
    <citation type="submission" date="2020-08" db="EMBL/GenBank/DDBJ databases">
        <title>Functional genomics of gut bacteria from endangered species of beetles.</title>
        <authorList>
            <person name="Carlos-Shanley C."/>
        </authorList>
    </citation>
    <scope>NUCLEOTIDE SEQUENCE [LARGE SCALE GENOMIC DNA]</scope>
    <source>
        <strain evidence="1 2">S00198</strain>
    </source>
</reference>
<dbReference type="AlphaFoldDB" id="A0A7X0UDM5"/>
<sequence>MISATTDAMSVVLVWQALGAGRRHEVLDDSGEEFLVVRLSYPAEQAEQAISDLDEQCDTHGVLREAMAGG</sequence>
<name>A0A7X0UDM5_9BURK</name>
<accession>A0A7X0UDM5</accession>
<evidence type="ECO:0000313" key="1">
    <source>
        <dbReference type="EMBL" id="MBB6564224.1"/>
    </source>
</evidence>
<gene>
    <name evidence="1" type="ORF">HNP48_006951</name>
</gene>
<dbReference type="Proteomes" id="UP000575083">
    <property type="component" value="Unassembled WGS sequence"/>
</dbReference>
<evidence type="ECO:0000313" key="2">
    <source>
        <dbReference type="Proteomes" id="UP000575083"/>
    </source>
</evidence>
<dbReference type="EMBL" id="JACHLK010000033">
    <property type="protein sequence ID" value="MBB6564224.1"/>
    <property type="molecule type" value="Genomic_DNA"/>
</dbReference>
<dbReference type="RefSeq" id="WP_184866021.1">
    <property type="nucleotide sequence ID" value="NZ_JACHLK010000033.1"/>
</dbReference>
<proteinExistence type="predicted"/>
<protein>
    <submittedName>
        <fullName evidence="1">Uncharacterized protein</fullName>
    </submittedName>
</protein>
<organism evidence="1 2">
    <name type="scientific">Acidovorax soli</name>
    <dbReference type="NCBI Taxonomy" id="592050"/>
    <lineage>
        <taxon>Bacteria</taxon>
        <taxon>Pseudomonadati</taxon>
        <taxon>Pseudomonadota</taxon>
        <taxon>Betaproteobacteria</taxon>
        <taxon>Burkholderiales</taxon>
        <taxon>Comamonadaceae</taxon>
        <taxon>Acidovorax</taxon>
    </lineage>
</organism>
<keyword evidence="2" id="KW-1185">Reference proteome</keyword>
<comment type="caution">
    <text evidence="1">The sequence shown here is derived from an EMBL/GenBank/DDBJ whole genome shotgun (WGS) entry which is preliminary data.</text>
</comment>